<sequence length="425" mass="46256">MLPAAPVARSLWSRSGIITFGHEAQPIFAALTPDRQDAAYREVTEAVAARLGTTVSGLVVHRDEAADHAHFQCPGFTRDGMPVSKIAKREALRDLQTIAAEIMGRHAPGIERGTSRWQRIAAGEDYADTVHKSAAEMRSRLPAEIAAREAELVAAQEKLDKNTALLAKAQATAEGKRAEKARRNAVTYERRMEAARSELAGIEADLKRLRGLQDSIRAENRKLAKDGERIAQENGQKAAESRRLDEALAQKKTRIASLRARLQSLNAAYPITDLQIDVMATFVADLCRIYRIPVTRRTVLSHAEVQPTLGIKQNAKWDISWLPGMDKPGDPVAVGDQLRARIGAAMGQPATETVAYTPLLRRGSTGDAVEYLQSLLAERDFDPGPIDGAFGARTARAAVEYQKSSGLAPDGIIGPMTWAALFKGD</sequence>
<dbReference type="EMBL" id="QPJL01000060">
    <property type="protein sequence ID" value="RCW77732.1"/>
    <property type="molecule type" value="Genomic_DNA"/>
</dbReference>
<protein>
    <submittedName>
        <fullName evidence="3">Putative peptidoglycan binding protein</fullName>
    </submittedName>
</protein>
<feature type="domain" description="Peptidoglycan binding-like" evidence="2">
    <location>
        <begin position="365"/>
        <end position="421"/>
    </location>
</feature>
<dbReference type="AlphaFoldDB" id="A0A368YC07"/>
<evidence type="ECO:0000256" key="1">
    <source>
        <dbReference type="SAM" id="Coils"/>
    </source>
</evidence>
<keyword evidence="4" id="KW-1185">Reference proteome</keyword>
<dbReference type="SUPFAM" id="SSF47090">
    <property type="entry name" value="PGBD-like"/>
    <property type="match status" value="1"/>
</dbReference>
<organism evidence="3 4">
    <name type="scientific">Paracoccus lutimaris</name>
    <dbReference type="NCBI Taxonomy" id="1490030"/>
    <lineage>
        <taxon>Bacteria</taxon>
        <taxon>Pseudomonadati</taxon>
        <taxon>Pseudomonadota</taxon>
        <taxon>Alphaproteobacteria</taxon>
        <taxon>Rhodobacterales</taxon>
        <taxon>Paracoccaceae</taxon>
        <taxon>Paracoccus</taxon>
    </lineage>
</organism>
<dbReference type="Proteomes" id="UP000253345">
    <property type="component" value="Unassembled WGS sequence"/>
</dbReference>
<proteinExistence type="predicted"/>
<accession>A0A368YC07</accession>
<dbReference type="InterPro" id="IPR036366">
    <property type="entry name" value="PGBDSf"/>
</dbReference>
<evidence type="ECO:0000259" key="2">
    <source>
        <dbReference type="Pfam" id="PF01471"/>
    </source>
</evidence>
<dbReference type="OrthoDB" id="7769439at2"/>
<dbReference type="Gene3D" id="1.10.101.10">
    <property type="entry name" value="PGBD-like superfamily/PGBD"/>
    <property type="match status" value="1"/>
</dbReference>
<keyword evidence="1" id="KW-0175">Coiled coil</keyword>
<dbReference type="Pfam" id="PF01471">
    <property type="entry name" value="PG_binding_1"/>
    <property type="match status" value="1"/>
</dbReference>
<name>A0A368YC07_9RHOB</name>
<comment type="caution">
    <text evidence="3">The sequence shown here is derived from an EMBL/GenBank/DDBJ whole genome shotgun (WGS) entry which is preliminary data.</text>
</comment>
<reference evidence="3 4" key="1">
    <citation type="submission" date="2018-07" db="EMBL/GenBank/DDBJ databases">
        <title>Genomic Encyclopedia of Type Strains, Phase III (KMG-III): the genomes of soil and plant-associated and newly described type strains.</title>
        <authorList>
            <person name="Whitman W."/>
        </authorList>
    </citation>
    <scope>NUCLEOTIDE SEQUENCE [LARGE SCALE GENOMIC DNA]</scope>
    <source>
        <strain evidence="3 4">CECT 8525</strain>
    </source>
</reference>
<dbReference type="InterPro" id="IPR036365">
    <property type="entry name" value="PGBD-like_sf"/>
</dbReference>
<evidence type="ECO:0000313" key="3">
    <source>
        <dbReference type="EMBL" id="RCW77732.1"/>
    </source>
</evidence>
<feature type="coiled-coil region" evidence="1">
    <location>
        <begin position="241"/>
        <end position="268"/>
    </location>
</feature>
<evidence type="ECO:0000313" key="4">
    <source>
        <dbReference type="Proteomes" id="UP000253345"/>
    </source>
</evidence>
<dbReference type="InterPro" id="IPR002477">
    <property type="entry name" value="Peptidoglycan-bd-like"/>
</dbReference>
<dbReference type="Gene3D" id="3.30.930.30">
    <property type="match status" value="1"/>
</dbReference>
<dbReference type="RefSeq" id="WP_114350999.1">
    <property type="nucleotide sequence ID" value="NZ_QPJL01000060.1"/>
</dbReference>
<gene>
    <name evidence="3" type="ORF">DFP89_1603</name>
</gene>
<feature type="coiled-coil region" evidence="1">
    <location>
        <begin position="152"/>
        <end position="212"/>
    </location>
</feature>